<keyword evidence="2" id="KW-0812">Transmembrane</keyword>
<dbReference type="HOGENOM" id="CLU_1874119_0_0_5"/>
<dbReference type="STRING" id="1123269.NX02_15400"/>
<reference evidence="3 4" key="1">
    <citation type="submission" date="2013-07" db="EMBL/GenBank/DDBJ databases">
        <title>Completed genome of Sphingomonas sanxanigenens NX02.</title>
        <authorList>
            <person name="Ma T."/>
            <person name="Huang H."/>
            <person name="Wu M."/>
            <person name="Li X."/>
            <person name="Li G."/>
        </authorList>
    </citation>
    <scope>NUCLEOTIDE SEQUENCE [LARGE SCALE GENOMIC DNA]</scope>
    <source>
        <strain evidence="3 4">NX02</strain>
    </source>
</reference>
<protein>
    <recommendedName>
        <fullName evidence="5">Phage holin family protein</fullName>
    </recommendedName>
</protein>
<evidence type="ECO:0000256" key="2">
    <source>
        <dbReference type="SAM" id="Phobius"/>
    </source>
</evidence>
<gene>
    <name evidence="3" type="ORF">NX02_15400</name>
</gene>
<organism evidence="3 4">
    <name type="scientific">Sphingomonas sanxanigenens DSM 19645 = NX02</name>
    <dbReference type="NCBI Taxonomy" id="1123269"/>
    <lineage>
        <taxon>Bacteria</taxon>
        <taxon>Pseudomonadati</taxon>
        <taxon>Pseudomonadota</taxon>
        <taxon>Alphaproteobacteria</taxon>
        <taxon>Sphingomonadales</taxon>
        <taxon>Sphingomonadaceae</taxon>
        <taxon>Sphingomonas</taxon>
    </lineage>
</organism>
<dbReference type="PATRIC" id="fig|1123269.5.peg.3008"/>
<feature type="transmembrane region" description="Helical" evidence="2">
    <location>
        <begin position="59"/>
        <end position="86"/>
    </location>
</feature>
<evidence type="ECO:0000256" key="1">
    <source>
        <dbReference type="SAM" id="MobiDB-lite"/>
    </source>
</evidence>
<dbReference type="eggNOG" id="ENOG5030RRF">
    <property type="taxonomic scope" value="Bacteria"/>
</dbReference>
<dbReference type="Proteomes" id="UP000018851">
    <property type="component" value="Chromosome"/>
</dbReference>
<proteinExistence type="predicted"/>
<evidence type="ECO:0008006" key="5">
    <source>
        <dbReference type="Google" id="ProtNLM"/>
    </source>
</evidence>
<accession>W0AEN4</accession>
<evidence type="ECO:0000313" key="3">
    <source>
        <dbReference type="EMBL" id="AHE54763.1"/>
    </source>
</evidence>
<keyword evidence="2" id="KW-1133">Transmembrane helix</keyword>
<dbReference type="AlphaFoldDB" id="W0AEN4"/>
<keyword evidence="4" id="KW-1185">Reference proteome</keyword>
<keyword evidence="2" id="KW-0472">Membrane</keyword>
<name>W0AEN4_9SPHN</name>
<dbReference type="InterPro" id="IPR009937">
    <property type="entry name" value="Phage_holin_3_6"/>
</dbReference>
<dbReference type="EMBL" id="CP006644">
    <property type="protein sequence ID" value="AHE54763.1"/>
    <property type="molecule type" value="Genomic_DNA"/>
</dbReference>
<dbReference type="Pfam" id="PF07332">
    <property type="entry name" value="Phage_holin_3_6"/>
    <property type="match status" value="1"/>
</dbReference>
<sequence>MGVSEGVDSVVEPAASGPEDSSIGTLLSQLVDDGENFVRAEIRLYRAQAIARLVEARTAVAMIAVAAVILLASAIALLVGLIFILAPYLGRVGAVAVVIGLALALAWILVRVALAKLRKATDPDASPAEPDLGGGR</sequence>
<dbReference type="KEGG" id="ssan:NX02_15400"/>
<evidence type="ECO:0000313" key="4">
    <source>
        <dbReference type="Proteomes" id="UP000018851"/>
    </source>
</evidence>
<feature type="transmembrane region" description="Helical" evidence="2">
    <location>
        <begin position="92"/>
        <end position="110"/>
    </location>
</feature>
<feature type="region of interest" description="Disordered" evidence="1">
    <location>
        <begin position="1"/>
        <end position="21"/>
    </location>
</feature>